<dbReference type="InterPro" id="IPR046347">
    <property type="entry name" value="bZIP_sf"/>
</dbReference>
<feature type="coiled-coil region" evidence="1">
    <location>
        <begin position="41"/>
        <end position="109"/>
    </location>
</feature>
<dbReference type="InterPro" id="IPR004827">
    <property type="entry name" value="bZIP"/>
</dbReference>
<reference evidence="5" key="3">
    <citation type="submission" date="2016-03" db="UniProtKB">
        <authorList>
            <consortium name="EnsemblProtists"/>
        </authorList>
    </citation>
    <scope>IDENTIFICATION</scope>
</reference>
<dbReference type="PROSITE" id="PS00036">
    <property type="entry name" value="BZIP_BASIC"/>
    <property type="match status" value="1"/>
</dbReference>
<accession>L1K2M5</accession>
<dbReference type="GeneID" id="17311671"/>
<dbReference type="KEGG" id="gtt:GUITHDRAFT_131751"/>
<evidence type="ECO:0000313" key="4">
    <source>
        <dbReference type="EMBL" id="EKX54710.1"/>
    </source>
</evidence>
<dbReference type="PaxDb" id="55529-EKX54710"/>
<dbReference type="CDD" id="cd14688">
    <property type="entry name" value="bZIP_YAP"/>
    <property type="match status" value="1"/>
</dbReference>
<sequence>MRRPCQPHAVLEQELSILLQTQKRVEESAAAMMRGCELDMAREIKNRVRTIKNRLAAKKSRDQARTYVQKLEGSLASMAAQNEALAQRLAIAESENESLRSENTVLKRKVPGSQDEASTVDLAKNMLKSGTDVSATHSSAQPIHLAALFGMGSSISAPPVCDIDSQDEHGTGKGDLSLVSKEIKERFGLSMFDTNKNKDDIECPDADLGSEEWRKEKRRRQNREAQRRHRERQLCQQSRDMQPKFQFDGGLQTAQWLAMNTLKPEMELAEWTQAGGVGGVSLRPHDTVDDRIIGHDFGILAPDHQHTAASHPIFDINTFPASLSRSSSTGNLALSRQSSSGNLSKEVEEMWHAVGSFDD</sequence>
<evidence type="ECO:0000259" key="3">
    <source>
        <dbReference type="PROSITE" id="PS50217"/>
    </source>
</evidence>
<name>L1K2M5_GUITC</name>
<dbReference type="SMART" id="SM00338">
    <property type="entry name" value="BRLZ"/>
    <property type="match status" value="2"/>
</dbReference>
<dbReference type="Gene3D" id="1.20.5.170">
    <property type="match status" value="1"/>
</dbReference>
<feature type="domain" description="BZIP" evidence="3">
    <location>
        <begin position="43"/>
        <end position="106"/>
    </location>
</feature>
<dbReference type="AlphaFoldDB" id="L1K2M5"/>
<protein>
    <recommendedName>
        <fullName evidence="3">BZIP domain-containing protein</fullName>
    </recommendedName>
</protein>
<dbReference type="GO" id="GO:0003700">
    <property type="term" value="F:DNA-binding transcription factor activity"/>
    <property type="evidence" value="ECO:0007669"/>
    <property type="project" value="InterPro"/>
</dbReference>
<evidence type="ECO:0000256" key="1">
    <source>
        <dbReference type="SAM" id="Coils"/>
    </source>
</evidence>
<gene>
    <name evidence="4" type="ORF">GUITHDRAFT_131751</name>
</gene>
<feature type="compositionally biased region" description="Basic residues" evidence="2">
    <location>
        <begin position="216"/>
        <end position="231"/>
    </location>
</feature>
<dbReference type="EMBL" id="JH992966">
    <property type="protein sequence ID" value="EKX54710.1"/>
    <property type="molecule type" value="Genomic_DNA"/>
</dbReference>
<organism evidence="4">
    <name type="scientific">Guillardia theta (strain CCMP2712)</name>
    <name type="common">Cryptophyte</name>
    <dbReference type="NCBI Taxonomy" id="905079"/>
    <lineage>
        <taxon>Eukaryota</taxon>
        <taxon>Cryptophyceae</taxon>
        <taxon>Pyrenomonadales</taxon>
        <taxon>Geminigeraceae</taxon>
        <taxon>Guillardia</taxon>
    </lineage>
</organism>
<dbReference type="PROSITE" id="PS50217">
    <property type="entry name" value="BZIP"/>
    <property type="match status" value="1"/>
</dbReference>
<reference evidence="6" key="2">
    <citation type="submission" date="2012-11" db="EMBL/GenBank/DDBJ databases">
        <authorList>
            <person name="Kuo A."/>
            <person name="Curtis B.A."/>
            <person name="Tanifuji G."/>
            <person name="Burki F."/>
            <person name="Gruber A."/>
            <person name="Irimia M."/>
            <person name="Maruyama S."/>
            <person name="Arias M.C."/>
            <person name="Ball S.G."/>
            <person name="Gile G.H."/>
            <person name="Hirakawa Y."/>
            <person name="Hopkins J.F."/>
            <person name="Rensing S.A."/>
            <person name="Schmutz J."/>
            <person name="Symeonidi A."/>
            <person name="Elias M."/>
            <person name="Eveleigh R.J."/>
            <person name="Herman E.K."/>
            <person name="Klute M.J."/>
            <person name="Nakayama T."/>
            <person name="Obornik M."/>
            <person name="Reyes-Prieto A."/>
            <person name="Armbrust E.V."/>
            <person name="Aves S.J."/>
            <person name="Beiko R.G."/>
            <person name="Coutinho P."/>
            <person name="Dacks J.B."/>
            <person name="Durnford D.G."/>
            <person name="Fast N.M."/>
            <person name="Green B.R."/>
            <person name="Grisdale C."/>
            <person name="Hempe F."/>
            <person name="Henrissat B."/>
            <person name="Hoppner M.P."/>
            <person name="Ishida K.-I."/>
            <person name="Kim E."/>
            <person name="Koreny L."/>
            <person name="Kroth P.G."/>
            <person name="Liu Y."/>
            <person name="Malik S.-B."/>
            <person name="Maier U.G."/>
            <person name="McRose D."/>
            <person name="Mock T."/>
            <person name="Neilson J.A."/>
            <person name="Onodera N.T."/>
            <person name="Poole A.M."/>
            <person name="Pritham E.J."/>
            <person name="Richards T.A."/>
            <person name="Rocap G."/>
            <person name="Roy S.W."/>
            <person name="Sarai C."/>
            <person name="Schaack S."/>
            <person name="Shirato S."/>
            <person name="Slamovits C.H."/>
            <person name="Spencer D.F."/>
            <person name="Suzuki S."/>
            <person name="Worden A.Z."/>
            <person name="Zauner S."/>
            <person name="Barry K."/>
            <person name="Bell C."/>
            <person name="Bharti A.K."/>
            <person name="Crow J.A."/>
            <person name="Grimwood J."/>
            <person name="Kramer R."/>
            <person name="Lindquist E."/>
            <person name="Lucas S."/>
            <person name="Salamov A."/>
            <person name="McFadden G.I."/>
            <person name="Lane C.E."/>
            <person name="Keeling P.J."/>
            <person name="Gray M.W."/>
            <person name="Grigoriev I.V."/>
            <person name="Archibald J.M."/>
        </authorList>
    </citation>
    <scope>NUCLEOTIDE SEQUENCE</scope>
    <source>
        <strain evidence="6">CCMP2712</strain>
    </source>
</reference>
<evidence type="ECO:0000313" key="5">
    <source>
        <dbReference type="EnsemblProtists" id="EKX54710"/>
    </source>
</evidence>
<evidence type="ECO:0000256" key="2">
    <source>
        <dbReference type="SAM" id="MobiDB-lite"/>
    </source>
</evidence>
<proteinExistence type="predicted"/>
<dbReference type="HOGENOM" id="CLU_790966_0_0_1"/>
<dbReference type="Pfam" id="PF00170">
    <property type="entry name" value="bZIP_1"/>
    <property type="match status" value="1"/>
</dbReference>
<feature type="region of interest" description="Disordered" evidence="2">
    <location>
        <begin position="212"/>
        <end position="237"/>
    </location>
</feature>
<dbReference type="Proteomes" id="UP000011087">
    <property type="component" value="Unassembled WGS sequence"/>
</dbReference>
<dbReference type="OrthoDB" id="1435597at2759"/>
<dbReference type="EnsemblProtists" id="EKX54710">
    <property type="protein sequence ID" value="EKX54710"/>
    <property type="gene ID" value="GUITHDRAFT_131751"/>
</dbReference>
<evidence type="ECO:0000313" key="6">
    <source>
        <dbReference type="Proteomes" id="UP000011087"/>
    </source>
</evidence>
<reference evidence="4 6" key="1">
    <citation type="journal article" date="2012" name="Nature">
        <title>Algal genomes reveal evolutionary mosaicism and the fate of nucleomorphs.</title>
        <authorList>
            <consortium name="DOE Joint Genome Institute"/>
            <person name="Curtis B.A."/>
            <person name="Tanifuji G."/>
            <person name="Burki F."/>
            <person name="Gruber A."/>
            <person name="Irimia M."/>
            <person name="Maruyama S."/>
            <person name="Arias M.C."/>
            <person name="Ball S.G."/>
            <person name="Gile G.H."/>
            <person name="Hirakawa Y."/>
            <person name="Hopkins J.F."/>
            <person name="Kuo A."/>
            <person name="Rensing S.A."/>
            <person name="Schmutz J."/>
            <person name="Symeonidi A."/>
            <person name="Elias M."/>
            <person name="Eveleigh R.J."/>
            <person name="Herman E.K."/>
            <person name="Klute M.J."/>
            <person name="Nakayama T."/>
            <person name="Obornik M."/>
            <person name="Reyes-Prieto A."/>
            <person name="Armbrust E.V."/>
            <person name="Aves S.J."/>
            <person name="Beiko R.G."/>
            <person name="Coutinho P."/>
            <person name="Dacks J.B."/>
            <person name="Durnford D.G."/>
            <person name="Fast N.M."/>
            <person name="Green B.R."/>
            <person name="Grisdale C.J."/>
            <person name="Hempel F."/>
            <person name="Henrissat B."/>
            <person name="Hoppner M.P."/>
            <person name="Ishida K."/>
            <person name="Kim E."/>
            <person name="Koreny L."/>
            <person name="Kroth P.G."/>
            <person name="Liu Y."/>
            <person name="Malik S.B."/>
            <person name="Maier U.G."/>
            <person name="McRose D."/>
            <person name="Mock T."/>
            <person name="Neilson J.A."/>
            <person name="Onodera N.T."/>
            <person name="Poole A.M."/>
            <person name="Pritham E.J."/>
            <person name="Richards T.A."/>
            <person name="Rocap G."/>
            <person name="Roy S.W."/>
            <person name="Sarai C."/>
            <person name="Schaack S."/>
            <person name="Shirato S."/>
            <person name="Slamovits C.H."/>
            <person name="Spencer D.F."/>
            <person name="Suzuki S."/>
            <person name="Worden A.Z."/>
            <person name="Zauner S."/>
            <person name="Barry K."/>
            <person name="Bell C."/>
            <person name="Bharti A.K."/>
            <person name="Crow J.A."/>
            <person name="Grimwood J."/>
            <person name="Kramer R."/>
            <person name="Lindquist E."/>
            <person name="Lucas S."/>
            <person name="Salamov A."/>
            <person name="McFadden G.I."/>
            <person name="Lane C.E."/>
            <person name="Keeling P.J."/>
            <person name="Gray M.W."/>
            <person name="Grigoriev I.V."/>
            <person name="Archibald J.M."/>
        </authorList>
    </citation>
    <scope>NUCLEOTIDE SEQUENCE</scope>
    <source>
        <strain evidence="4 6">CCMP2712</strain>
    </source>
</reference>
<dbReference type="RefSeq" id="XP_005841690.1">
    <property type="nucleotide sequence ID" value="XM_005841633.1"/>
</dbReference>
<keyword evidence="6" id="KW-1185">Reference proteome</keyword>
<dbReference type="SUPFAM" id="SSF57959">
    <property type="entry name" value="Leucine zipper domain"/>
    <property type="match status" value="1"/>
</dbReference>
<keyword evidence="1" id="KW-0175">Coiled coil</keyword>